<dbReference type="EMBL" id="WIWS01000050">
    <property type="protein sequence ID" value="KAF3216308.1"/>
    <property type="molecule type" value="Genomic_DNA"/>
</dbReference>
<organism evidence="10 12">
    <name type="scientific">Orbilia oligospora</name>
    <name type="common">Nematode-trapping fungus</name>
    <name type="synonym">Arthrobotrys oligospora</name>
    <dbReference type="NCBI Taxonomy" id="2813651"/>
    <lineage>
        <taxon>Eukaryota</taxon>
        <taxon>Fungi</taxon>
        <taxon>Dikarya</taxon>
        <taxon>Ascomycota</taxon>
        <taxon>Pezizomycotina</taxon>
        <taxon>Orbiliomycetes</taxon>
        <taxon>Orbiliales</taxon>
        <taxon>Orbiliaceae</taxon>
        <taxon>Orbilia</taxon>
    </lineage>
</organism>
<dbReference type="SUPFAM" id="SSF52743">
    <property type="entry name" value="Subtilisin-like"/>
    <property type="match status" value="1"/>
</dbReference>
<dbReference type="AlphaFoldDB" id="A0A7C8QJT5"/>
<evidence type="ECO:0000256" key="8">
    <source>
        <dbReference type="SAM" id="SignalP"/>
    </source>
</evidence>
<dbReference type="OrthoDB" id="206201at2759"/>
<feature type="active site" description="Charge relay system" evidence="5">
    <location>
        <position position="526"/>
    </location>
</feature>
<keyword evidence="3 5" id="KW-0378">Hydrolase</keyword>
<dbReference type="InterPro" id="IPR015500">
    <property type="entry name" value="Peptidase_S8_subtilisin-rel"/>
</dbReference>
<evidence type="ECO:0000259" key="9">
    <source>
        <dbReference type="Pfam" id="PF00082"/>
    </source>
</evidence>
<protein>
    <submittedName>
        <fullName evidence="10">Suppressor of the cold-sensitive snRNP bioproteinsis mutant brr1-1</fullName>
    </submittedName>
</protein>
<dbReference type="EMBL" id="WIWT01000007">
    <property type="protein sequence ID" value="KAF3220329.1"/>
    <property type="molecule type" value="Genomic_DNA"/>
</dbReference>
<comment type="caution">
    <text evidence="10">The sequence shown here is derived from an EMBL/GenBank/DDBJ whole genome shotgun (WGS) entry which is preliminary data.</text>
</comment>
<dbReference type="InterPro" id="IPR050131">
    <property type="entry name" value="Peptidase_S8_subtilisin-like"/>
</dbReference>
<feature type="chain" id="PRO_5033586397" evidence="8">
    <location>
        <begin position="25"/>
        <end position="579"/>
    </location>
</feature>
<name>A0A7C8QJT5_ORBOL</name>
<evidence type="ECO:0000256" key="3">
    <source>
        <dbReference type="ARBA" id="ARBA00022801"/>
    </source>
</evidence>
<feature type="region of interest" description="Disordered" evidence="7">
    <location>
        <begin position="163"/>
        <end position="197"/>
    </location>
</feature>
<keyword evidence="4 5" id="KW-0720">Serine protease</keyword>
<dbReference type="Proteomes" id="UP000614610">
    <property type="component" value="Unassembled WGS sequence"/>
</dbReference>
<evidence type="ECO:0000256" key="4">
    <source>
        <dbReference type="ARBA" id="ARBA00022825"/>
    </source>
</evidence>
<dbReference type="PANTHER" id="PTHR43806">
    <property type="entry name" value="PEPTIDASE S8"/>
    <property type="match status" value="1"/>
</dbReference>
<keyword evidence="2 5" id="KW-0645">Protease</keyword>
<dbReference type="Pfam" id="PF00082">
    <property type="entry name" value="Peptidase_S8"/>
    <property type="match status" value="1"/>
</dbReference>
<gene>
    <name evidence="10" type="primary">SUB2_4</name>
    <name evidence="11" type="synonym">SUB2_5</name>
    <name evidence="10" type="ORF">TWF106_008483</name>
    <name evidence="11" type="ORF">TWF679_009704</name>
</gene>
<dbReference type="PROSITE" id="PS51892">
    <property type="entry name" value="SUBTILASE"/>
    <property type="match status" value="1"/>
</dbReference>
<feature type="active site" description="Charge relay system" evidence="5">
    <location>
        <position position="324"/>
    </location>
</feature>
<dbReference type="PANTHER" id="PTHR43806:SF11">
    <property type="entry name" value="CEREVISIN-RELATED"/>
    <property type="match status" value="1"/>
</dbReference>
<dbReference type="CDD" id="cd00306">
    <property type="entry name" value="Peptidases_S8_S53"/>
    <property type="match status" value="1"/>
</dbReference>
<keyword evidence="8" id="KW-0732">Signal</keyword>
<dbReference type="InterPro" id="IPR023827">
    <property type="entry name" value="Peptidase_S8_Asp-AS"/>
</dbReference>
<dbReference type="PRINTS" id="PR00723">
    <property type="entry name" value="SUBTILISIN"/>
</dbReference>
<dbReference type="GO" id="GO:0006508">
    <property type="term" value="P:proteolysis"/>
    <property type="evidence" value="ECO:0007669"/>
    <property type="project" value="UniProtKB-KW"/>
</dbReference>
<evidence type="ECO:0000256" key="6">
    <source>
        <dbReference type="RuleBase" id="RU003355"/>
    </source>
</evidence>
<evidence type="ECO:0000313" key="10">
    <source>
        <dbReference type="EMBL" id="KAF3216308.1"/>
    </source>
</evidence>
<sequence>MRTNSHNLWFLFLLFEIFIGQTLAIRFRWPWQKEGKQPVIPINSKIGTIDQYVEIYNLLVKPGYQRDKDFRHEVEAALRKVAAPPQALNTYTVGSSFLGCVAFEVTTGRGSRDAVSKVRSKLKKKLSKPVLVFSDVDVLGNHSGFGEHWQRAPWLFPESKSKAVPRDFSNSSGPASGVAMWETSGDPSLDHGLSSPPLQRYLRHRDPKYQQENRRSPADPASAFNLDQAPVVVDWYSGRFPEIRQISQPPGRHEDQRAEFGNLALGFWNYKEEGKGQVVYVLDTGFDYLHQELSNVEFGDRILTGSFPTDEKGGPDIRLNFKLHGNMVTSKIAGKTLGAARQAKIIPVDTLPGRTPSRVDAAIMIIDGFAKIYDHIRGANNRSNCIVNVSLGLGPPYWGELLLLNQVGFGTSGEIREHYRKAMYYILEELNLLPNAILVISAGNELGTEVNDIPADLGAEVEFRNRTVVVGGTDRHGNNLFQKSHFVRVSVQAIGVAIPCGPRGPARGEKVINLRLGLCGSLAGTSLAAPMVSGVLATMLSAGVPIDKVVRHMYSLAYPRVKGGPKVLYNGISTSQWHS</sequence>
<accession>A0A7C8QJT5</accession>
<dbReference type="Gene3D" id="3.40.50.200">
    <property type="entry name" value="Peptidase S8/S53 domain"/>
    <property type="match status" value="1"/>
</dbReference>
<evidence type="ECO:0000313" key="12">
    <source>
        <dbReference type="Proteomes" id="UP000472727"/>
    </source>
</evidence>
<comment type="similarity">
    <text evidence="1 5 6">Belongs to the peptidase S8 family.</text>
</comment>
<evidence type="ECO:0000256" key="7">
    <source>
        <dbReference type="SAM" id="MobiDB-lite"/>
    </source>
</evidence>
<dbReference type="PROSITE" id="PS00136">
    <property type="entry name" value="SUBTILASE_ASP"/>
    <property type="match status" value="1"/>
</dbReference>
<evidence type="ECO:0000313" key="11">
    <source>
        <dbReference type="EMBL" id="KAF3220329.1"/>
    </source>
</evidence>
<evidence type="ECO:0000256" key="5">
    <source>
        <dbReference type="PROSITE-ProRule" id="PRU01240"/>
    </source>
</evidence>
<feature type="signal peptide" evidence="8">
    <location>
        <begin position="1"/>
        <end position="24"/>
    </location>
</feature>
<proteinExistence type="inferred from homology"/>
<feature type="active site" description="Charge relay system" evidence="5">
    <location>
        <position position="283"/>
    </location>
</feature>
<dbReference type="InterPro" id="IPR023828">
    <property type="entry name" value="Peptidase_S8_Ser-AS"/>
</dbReference>
<evidence type="ECO:0000256" key="2">
    <source>
        <dbReference type="ARBA" id="ARBA00022670"/>
    </source>
</evidence>
<evidence type="ECO:0000256" key="1">
    <source>
        <dbReference type="ARBA" id="ARBA00011073"/>
    </source>
</evidence>
<feature type="domain" description="Peptidase S8/S53" evidence="9">
    <location>
        <begin position="274"/>
        <end position="542"/>
    </location>
</feature>
<dbReference type="GO" id="GO:0004252">
    <property type="term" value="F:serine-type endopeptidase activity"/>
    <property type="evidence" value="ECO:0007669"/>
    <property type="project" value="UniProtKB-UniRule"/>
</dbReference>
<reference evidence="10 12" key="1">
    <citation type="submission" date="2019-06" db="EMBL/GenBank/DDBJ databases">
        <authorList>
            <person name="Palmer J.M."/>
        </authorList>
    </citation>
    <scope>NUCLEOTIDE SEQUENCE [LARGE SCALE GENOMIC DNA]</scope>
    <source>
        <strain evidence="10 12">TWF106</strain>
        <strain evidence="11">TWF679</strain>
    </source>
</reference>
<dbReference type="InterPro" id="IPR036852">
    <property type="entry name" value="Peptidase_S8/S53_dom_sf"/>
</dbReference>
<dbReference type="Proteomes" id="UP000472727">
    <property type="component" value="Unassembled WGS sequence"/>
</dbReference>
<dbReference type="InterPro" id="IPR000209">
    <property type="entry name" value="Peptidase_S8/S53_dom"/>
</dbReference>
<dbReference type="PROSITE" id="PS00138">
    <property type="entry name" value="SUBTILASE_SER"/>
    <property type="match status" value="1"/>
</dbReference>